<proteinExistence type="predicted"/>
<gene>
    <name evidence="1" type="ORF">RUMCAL_03139</name>
</gene>
<protein>
    <submittedName>
        <fullName evidence="1">Uncharacterized protein</fullName>
    </submittedName>
</protein>
<dbReference type="EMBL" id="AWVF01000410">
    <property type="protein sequence ID" value="ERJ88313.1"/>
    <property type="molecule type" value="Genomic_DNA"/>
</dbReference>
<evidence type="ECO:0000313" key="2">
    <source>
        <dbReference type="Proteomes" id="UP000016662"/>
    </source>
</evidence>
<comment type="caution">
    <text evidence="1">The sequence shown here is derived from an EMBL/GenBank/DDBJ whole genome shotgun (WGS) entry which is preliminary data.</text>
</comment>
<reference evidence="1 2" key="1">
    <citation type="submission" date="2013-07" db="EMBL/GenBank/DDBJ databases">
        <authorList>
            <person name="Weinstock G."/>
            <person name="Sodergren E."/>
            <person name="Wylie T."/>
            <person name="Fulton L."/>
            <person name="Fulton R."/>
            <person name="Fronick C."/>
            <person name="O'Laughlin M."/>
            <person name="Godfrey J."/>
            <person name="Miner T."/>
            <person name="Herter B."/>
            <person name="Appelbaum E."/>
            <person name="Cordes M."/>
            <person name="Lek S."/>
            <person name="Wollam A."/>
            <person name="Pepin K.H."/>
            <person name="Palsikar V.B."/>
            <person name="Mitreva M."/>
            <person name="Wilson R.K."/>
        </authorList>
    </citation>
    <scope>NUCLEOTIDE SEQUENCE [LARGE SCALE GENOMIC DNA]</scope>
    <source>
        <strain evidence="1 2">ATCC 27760</strain>
    </source>
</reference>
<organism evidence="1 2">
    <name type="scientific">Ruminococcus callidus ATCC 27760</name>
    <dbReference type="NCBI Taxonomy" id="411473"/>
    <lineage>
        <taxon>Bacteria</taxon>
        <taxon>Bacillati</taxon>
        <taxon>Bacillota</taxon>
        <taxon>Clostridia</taxon>
        <taxon>Eubacteriales</taxon>
        <taxon>Oscillospiraceae</taxon>
        <taxon>Ruminococcus</taxon>
    </lineage>
</organism>
<dbReference type="AlphaFoldDB" id="U2LMF6"/>
<name>U2LMF6_9FIRM</name>
<dbReference type="HOGENOM" id="CLU_3047701_0_0_9"/>
<accession>U2LMF6</accession>
<keyword evidence="2" id="KW-1185">Reference proteome</keyword>
<dbReference type="STRING" id="411473.RUMCAL_03139"/>
<evidence type="ECO:0000313" key="1">
    <source>
        <dbReference type="EMBL" id="ERJ88313.1"/>
    </source>
</evidence>
<sequence>MYRSFAVYRAFFFQQGSHFKKQAQNEPPPLQLPKIERNLKKSFFFLDKEYLIML</sequence>
<dbReference type="Proteomes" id="UP000016662">
    <property type="component" value="Unassembled WGS sequence"/>
</dbReference>